<dbReference type="InterPro" id="IPR013249">
    <property type="entry name" value="RNA_pol_sigma70_r4_t2"/>
</dbReference>
<dbReference type="InterPro" id="IPR036388">
    <property type="entry name" value="WH-like_DNA-bd_sf"/>
</dbReference>
<dbReference type="SUPFAM" id="SSF88659">
    <property type="entry name" value="Sigma3 and sigma4 domains of RNA polymerase sigma factors"/>
    <property type="match status" value="1"/>
</dbReference>
<dbReference type="InterPro" id="IPR007627">
    <property type="entry name" value="RNA_pol_sigma70_r2"/>
</dbReference>
<name>A0A4R6H7I0_9BACT</name>
<dbReference type="GO" id="GO:0003677">
    <property type="term" value="F:DNA binding"/>
    <property type="evidence" value="ECO:0007669"/>
    <property type="project" value="InterPro"/>
</dbReference>
<dbReference type="NCBIfam" id="TIGR02985">
    <property type="entry name" value="Sig70_bacteroi1"/>
    <property type="match status" value="1"/>
</dbReference>
<comment type="similarity">
    <text evidence="1">Belongs to the sigma-70 factor family. ECF subfamily.</text>
</comment>
<dbReference type="PANTHER" id="PTHR43133:SF46">
    <property type="entry name" value="RNA POLYMERASE SIGMA-70 FACTOR ECF SUBFAMILY"/>
    <property type="match status" value="1"/>
</dbReference>
<keyword evidence="2" id="KW-0805">Transcription regulation</keyword>
<dbReference type="GO" id="GO:0006352">
    <property type="term" value="P:DNA-templated transcription initiation"/>
    <property type="evidence" value="ECO:0007669"/>
    <property type="project" value="InterPro"/>
</dbReference>
<organism evidence="7 8">
    <name type="scientific">Sunxiuqinia elliptica</name>
    <dbReference type="NCBI Taxonomy" id="655355"/>
    <lineage>
        <taxon>Bacteria</taxon>
        <taxon>Pseudomonadati</taxon>
        <taxon>Bacteroidota</taxon>
        <taxon>Bacteroidia</taxon>
        <taxon>Marinilabiliales</taxon>
        <taxon>Prolixibacteraceae</taxon>
        <taxon>Sunxiuqinia</taxon>
    </lineage>
</organism>
<dbReference type="InterPro" id="IPR013325">
    <property type="entry name" value="RNA_pol_sigma_r2"/>
</dbReference>
<dbReference type="Proteomes" id="UP000294848">
    <property type="component" value="Unassembled WGS sequence"/>
</dbReference>
<dbReference type="NCBIfam" id="TIGR02937">
    <property type="entry name" value="sigma70-ECF"/>
    <property type="match status" value="1"/>
</dbReference>
<dbReference type="Pfam" id="PF04542">
    <property type="entry name" value="Sigma70_r2"/>
    <property type="match status" value="1"/>
</dbReference>
<dbReference type="InterPro" id="IPR013324">
    <property type="entry name" value="RNA_pol_sigma_r3/r4-like"/>
</dbReference>
<dbReference type="AlphaFoldDB" id="A0A4R6H7I0"/>
<dbReference type="GO" id="GO:0016987">
    <property type="term" value="F:sigma factor activity"/>
    <property type="evidence" value="ECO:0007669"/>
    <property type="project" value="UniProtKB-KW"/>
</dbReference>
<evidence type="ECO:0000259" key="5">
    <source>
        <dbReference type="Pfam" id="PF04542"/>
    </source>
</evidence>
<evidence type="ECO:0000256" key="1">
    <source>
        <dbReference type="ARBA" id="ARBA00010641"/>
    </source>
</evidence>
<dbReference type="RefSeq" id="WP_133464768.1">
    <property type="nucleotide sequence ID" value="NZ_SNWI01000003.1"/>
</dbReference>
<accession>A0A4R6H7I0</accession>
<keyword evidence="3" id="KW-0731">Sigma factor</keyword>
<protein>
    <submittedName>
        <fullName evidence="7">RNA polymerase sigma-70 factor (ECF subfamily)</fullName>
    </submittedName>
</protein>
<dbReference type="InterPro" id="IPR014327">
    <property type="entry name" value="RNA_pol_sigma70_bacteroid"/>
</dbReference>
<evidence type="ECO:0000259" key="6">
    <source>
        <dbReference type="Pfam" id="PF08281"/>
    </source>
</evidence>
<feature type="domain" description="RNA polymerase sigma-70 region 2" evidence="5">
    <location>
        <begin position="22"/>
        <end position="85"/>
    </location>
</feature>
<feature type="domain" description="RNA polymerase sigma factor 70 region 4 type 2" evidence="6">
    <location>
        <begin position="120"/>
        <end position="172"/>
    </location>
</feature>
<dbReference type="CDD" id="cd06171">
    <property type="entry name" value="Sigma70_r4"/>
    <property type="match status" value="1"/>
</dbReference>
<evidence type="ECO:0000256" key="4">
    <source>
        <dbReference type="ARBA" id="ARBA00023163"/>
    </source>
</evidence>
<dbReference type="Gene3D" id="1.10.1740.10">
    <property type="match status" value="1"/>
</dbReference>
<evidence type="ECO:0000313" key="7">
    <source>
        <dbReference type="EMBL" id="TDO03435.1"/>
    </source>
</evidence>
<dbReference type="Pfam" id="PF08281">
    <property type="entry name" value="Sigma70_r4_2"/>
    <property type="match status" value="1"/>
</dbReference>
<dbReference type="InterPro" id="IPR014284">
    <property type="entry name" value="RNA_pol_sigma-70_dom"/>
</dbReference>
<sequence>MTAAQPIEFYLKDGSFDINKLFLNYSKPLFYFALKFVDEEQAKDVVQDVFYKLWEDKTLSISGSLNGFLFTMTRNRCLQIIEKQKVRAKYADAVHFRMKEDELLFYSNEHSSLIEAELKEQLEKAIEELPEKCREVFILSRFQNKRNKDIAEELGISVKMVEKHITKALRHIRLNLGDYLPLFLLLQTYFIDQKNSDFFS</sequence>
<dbReference type="EMBL" id="SNWI01000003">
    <property type="protein sequence ID" value="TDO03435.1"/>
    <property type="molecule type" value="Genomic_DNA"/>
</dbReference>
<dbReference type="PANTHER" id="PTHR43133">
    <property type="entry name" value="RNA POLYMERASE ECF-TYPE SIGMA FACTO"/>
    <property type="match status" value="1"/>
</dbReference>
<dbReference type="Gene3D" id="1.10.10.10">
    <property type="entry name" value="Winged helix-like DNA-binding domain superfamily/Winged helix DNA-binding domain"/>
    <property type="match status" value="1"/>
</dbReference>
<dbReference type="InterPro" id="IPR039425">
    <property type="entry name" value="RNA_pol_sigma-70-like"/>
</dbReference>
<evidence type="ECO:0000256" key="2">
    <source>
        <dbReference type="ARBA" id="ARBA00023015"/>
    </source>
</evidence>
<reference evidence="7 8" key="1">
    <citation type="submission" date="2019-03" db="EMBL/GenBank/DDBJ databases">
        <title>Freshwater and sediment microbial communities from various areas in North America, analyzing microbe dynamics in response to fracking.</title>
        <authorList>
            <person name="Lamendella R."/>
        </authorList>
    </citation>
    <scope>NUCLEOTIDE SEQUENCE [LARGE SCALE GENOMIC DNA]</scope>
    <source>
        <strain evidence="7 8">114D</strain>
    </source>
</reference>
<dbReference type="SUPFAM" id="SSF88946">
    <property type="entry name" value="Sigma2 domain of RNA polymerase sigma factors"/>
    <property type="match status" value="1"/>
</dbReference>
<keyword evidence="4" id="KW-0804">Transcription</keyword>
<evidence type="ECO:0000256" key="3">
    <source>
        <dbReference type="ARBA" id="ARBA00023082"/>
    </source>
</evidence>
<gene>
    <name evidence="7" type="ORF">DET52_103381</name>
</gene>
<evidence type="ECO:0000313" key="8">
    <source>
        <dbReference type="Proteomes" id="UP000294848"/>
    </source>
</evidence>
<comment type="caution">
    <text evidence="7">The sequence shown here is derived from an EMBL/GenBank/DDBJ whole genome shotgun (WGS) entry which is preliminary data.</text>
</comment>
<proteinExistence type="inferred from homology"/>
<dbReference type="OrthoDB" id="1453134at2"/>